<protein>
    <submittedName>
        <fullName evidence="2">Oxidoreductase</fullName>
    </submittedName>
</protein>
<dbReference type="STRING" id="234267.Acid_7548"/>
<dbReference type="InterPro" id="IPR023210">
    <property type="entry name" value="NADP_OxRdtase_dom"/>
</dbReference>
<dbReference type="InterPro" id="IPR036812">
    <property type="entry name" value="NAD(P)_OxRdtase_dom_sf"/>
</dbReference>
<dbReference type="Pfam" id="PF00248">
    <property type="entry name" value="Aldo_ket_red"/>
    <property type="match status" value="1"/>
</dbReference>
<evidence type="ECO:0000259" key="1">
    <source>
        <dbReference type="Pfam" id="PF00248"/>
    </source>
</evidence>
<dbReference type="KEGG" id="sus:Acid_7548"/>
<dbReference type="HOGENOM" id="CLU_917970_0_0_0"/>
<dbReference type="InterPro" id="IPR006311">
    <property type="entry name" value="TAT_signal"/>
</dbReference>
<feature type="domain" description="NADP-dependent oxidoreductase" evidence="1">
    <location>
        <begin position="47"/>
        <end position="259"/>
    </location>
</feature>
<dbReference type="SUPFAM" id="SSF51430">
    <property type="entry name" value="NAD(P)-linked oxidoreductase"/>
    <property type="match status" value="1"/>
</dbReference>
<evidence type="ECO:0000313" key="2">
    <source>
        <dbReference type="EMBL" id="ABJ88456.1"/>
    </source>
</evidence>
<name>Q01PG4_SOLUE</name>
<gene>
    <name evidence="2" type="ordered locus">Acid_7548</name>
</gene>
<dbReference type="eggNOG" id="COG1453">
    <property type="taxonomic scope" value="Bacteria"/>
</dbReference>
<dbReference type="PANTHER" id="PTHR43312">
    <property type="entry name" value="D-THREO-ALDOSE 1-DEHYDROGENASE"/>
    <property type="match status" value="1"/>
</dbReference>
<dbReference type="AlphaFoldDB" id="Q01PG4"/>
<dbReference type="EMBL" id="CP000473">
    <property type="protein sequence ID" value="ABJ88456.1"/>
    <property type="molecule type" value="Genomic_DNA"/>
</dbReference>
<dbReference type="PROSITE" id="PS51318">
    <property type="entry name" value="TAT"/>
    <property type="match status" value="1"/>
</dbReference>
<dbReference type="InParanoid" id="Q01PG4"/>
<dbReference type="InterPro" id="IPR053135">
    <property type="entry name" value="AKR2_Oxidoreductase"/>
</dbReference>
<sequence precursor="true">MMSLSTRRSFLAAGLGAAALSRLNAQPSRRLASDWVTLGKSNVKVTRLAFGTGTHGGRVQRELGQEQFTRLVRHAYDRGIRFFETAESYRGMPEMLSTALKGLPRESYVLMTKYSTPAAGDPKPKIDNFRRQLQSEYIDILLLHCLRPPTWESDYRSLEDGFSEAKSKKIILSHGASVHGLPALRTIPGNQWLDLMLMRMNHNGTRMDADSQQEVDVPGDVSEVVGHARKIHQQGMGVIGMKLCGEGRFIQAADREAAMKHVMNLGCVDAVTVGFKSTAEIDETIDRMNRVMNA</sequence>
<accession>Q01PG4</accession>
<dbReference type="Gene3D" id="3.20.20.100">
    <property type="entry name" value="NADP-dependent oxidoreductase domain"/>
    <property type="match status" value="1"/>
</dbReference>
<proteinExistence type="predicted"/>
<reference evidence="2" key="1">
    <citation type="submission" date="2006-10" db="EMBL/GenBank/DDBJ databases">
        <title>Complete sequence of Solibacter usitatus Ellin6076.</title>
        <authorList>
            <consortium name="US DOE Joint Genome Institute"/>
            <person name="Copeland A."/>
            <person name="Lucas S."/>
            <person name="Lapidus A."/>
            <person name="Barry K."/>
            <person name="Detter J.C."/>
            <person name="Glavina del Rio T."/>
            <person name="Hammon N."/>
            <person name="Israni S."/>
            <person name="Dalin E."/>
            <person name="Tice H."/>
            <person name="Pitluck S."/>
            <person name="Thompson L.S."/>
            <person name="Brettin T."/>
            <person name="Bruce D."/>
            <person name="Han C."/>
            <person name="Tapia R."/>
            <person name="Gilna P."/>
            <person name="Schmutz J."/>
            <person name="Larimer F."/>
            <person name="Land M."/>
            <person name="Hauser L."/>
            <person name="Kyrpides N."/>
            <person name="Mikhailova N."/>
            <person name="Janssen P.H."/>
            <person name="Kuske C.R."/>
            <person name="Richardson P."/>
        </authorList>
    </citation>
    <scope>NUCLEOTIDE SEQUENCE</scope>
    <source>
        <strain evidence="2">Ellin6076</strain>
    </source>
</reference>
<dbReference type="PANTHER" id="PTHR43312:SF1">
    <property type="entry name" value="NADP-DEPENDENT OXIDOREDUCTASE DOMAIN-CONTAINING PROTEIN"/>
    <property type="match status" value="1"/>
</dbReference>
<dbReference type="CDD" id="cd19100">
    <property type="entry name" value="AKR_unchar"/>
    <property type="match status" value="1"/>
</dbReference>
<organism evidence="2">
    <name type="scientific">Solibacter usitatus (strain Ellin6076)</name>
    <dbReference type="NCBI Taxonomy" id="234267"/>
    <lineage>
        <taxon>Bacteria</taxon>
        <taxon>Pseudomonadati</taxon>
        <taxon>Acidobacteriota</taxon>
        <taxon>Terriglobia</taxon>
        <taxon>Bryobacterales</taxon>
        <taxon>Solibacteraceae</taxon>
        <taxon>Candidatus Solibacter</taxon>
    </lineage>
</organism>